<evidence type="ECO:0000313" key="3">
    <source>
        <dbReference type="RefSeq" id="XP_019631705.1"/>
    </source>
</evidence>
<protein>
    <submittedName>
        <fullName evidence="3">Uncharacterized protein LOC109475510</fullName>
    </submittedName>
</protein>
<gene>
    <name evidence="3" type="primary">LOC109475510</name>
</gene>
<dbReference type="OrthoDB" id="10062294at2759"/>
<dbReference type="Proteomes" id="UP000515135">
    <property type="component" value="Unplaced"/>
</dbReference>
<name>A0A6P4YQI2_BRABE</name>
<evidence type="ECO:0000256" key="1">
    <source>
        <dbReference type="SAM" id="Phobius"/>
    </source>
</evidence>
<keyword evidence="1" id="KW-0812">Transmembrane</keyword>
<accession>A0A6P4YQI2</accession>
<keyword evidence="1" id="KW-0472">Membrane</keyword>
<sequence>MAQLMAALRSQFVRQTTTRGWAMSGHGRRLHCVTGNRIMLTGESNELQRSVVRRTAENYRGGRSFCTEASTEAVPPTGAQQPNRVSMAHLMAALRGQVRQTAPRGWAVFAPSSHQSATSRSMFTSHSKFLQCSQPIVRRTAGNCLQGHLRQFCNKPPTANSTQVQKPIWRRTFSLPSPSCLFNLFGYGGIIGCIALVLTAVGMYFEIQRNKLAHVNDQLSKLYGPLYGNRQATRRIYTKVLSDFYKEGKDYGTLEEYLEVTREKWLDSDEEIKERGRKMLTRWRRFLLTVIHPLDKEAEKIIRANAHLIEDSENNAEIFCKFIFHVNYEKFIVAKWVDRDFVVAFQEMYRDKDFDSWNNTGTLDKDTADSNPMLLELEKHVDETYKILVIRQKKLTENWYNR</sequence>
<organism evidence="2 3">
    <name type="scientific">Branchiostoma belcheri</name>
    <name type="common">Amphioxus</name>
    <dbReference type="NCBI Taxonomy" id="7741"/>
    <lineage>
        <taxon>Eukaryota</taxon>
        <taxon>Metazoa</taxon>
        <taxon>Chordata</taxon>
        <taxon>Cephalochordata</taxon>
        <taxon>Leptocardii</taxon>
        <taxon>Amphioxiformes</taxon>
        <taxon>Branchiostomatidae</taxon>
        <taxon>Branchiostoma</taxon>
    </lineage>
</organism>
<dbReference type="KEGG" id="bbel:109475510"/>
<dbReference type="AlphaFoldDB" id="A0A6P4YQI2"/>
<proteinExistence type="predicted"/>
<keyword evidence="1" id="KW-1133">Transmembrane helix</keyword>
<dbReference type="RefSeq" id="XP_019631705.1">
    <property type="nucleotide sequence ID" value="XM_019776146.1"/>
</dbReference>
<dbReference type="GeneID" id="109475510"/>
<evidence type="ECO:0000313" key="2">
    <source>
        <dbReference type="Proteomes" id="UP000515135"/>
    </source>
</evidence>
<feature type="transmembrane region" description="Helical" evidence="1">
    <location>
        <begin position="184"/>
        <end position="205"/>
    </location>
</feature>
<keyword evidence="2" id="KW-1185">Reference proteome</keyword>
<reference evidence="3" key="1">
    <citation type="submission" date="2025-08" db="UniProtKB">
        <authorList>
            <consortium name="RefSeq"/>
        </authorList>
    </citation>
    <scope>IDENTIFICATION</scope>
    <source>
        <tissue evidence="3">Gonad</tissue>
    </source>
</reference>